<dbReference type="InterPro" id="IPR036279">
    <property type="entry name" value="5-3_exonuclease_C_sf"/>
</dbReference>
<dbReference type="SUPFAM" id="SSF88723">
    <property type="entry name" value="PIN domain-like"/>
    <property type="match status" value="1"/>
</dbReference>
<evidence type="ECO:0000256" key="3">
    <source>
        <dbReference type="ARBA" id="ARBA00022722"/>
    </source>
</evidence>
<dbReference type="CDD" id="cd09867">
    <property type="entry name" value="PIN_FEN1"/>
    <property type="match status" value="1"/>
</dbReference>
<dbReference type="SUPFAM" id="SSF47807">
    <property type="entry name" value="5' to 3' exonuclease, C-terminal subdomain"/>
    <property type="match status" value="1"/>
</dbReference>
<dbReference type="InterPro" id="IPR029060">
    <property type="entry name" value="PIN-like_dom_sf"/>
</dbReference>
<dbReference type="InterPro" id="IPR006084">
    <property type="entry name" value="XPG/Rad2"/>
</dbReference>
<keyword evidence="7" id="KW-0378">Hydrolase</keyword>
<dbReference type="Pfam" id="PF00752">
    <property type="entry name" value="XPG_N"/>
    <property type="match status" value="1"/>
</dbReference>
<reference evidence="14" key="1">
    <citation type="journal article" date="2020" name="Nature">
        <title>Giant virus diversity and host interactions through global metagenomics.</title>
        <authorList>
            <person name="Schulz F."/>
            <person name="Roux S."/>
            <person name="Paez-Espino D."/>
            <person name="Jungbluth S."/>
            <person name="Walsh D.A."/>
            <person name="Denef V.J."/>
            <person name="McMahon K.D."/>
            <person name="Konstantinidis K.T."/>
            <person name="Eloe-Fadrosh E.A."/>
            <person name="Kyrpides N.C."/>
            <person name="Woyke T."/>
        </authorList>
    </citation>
    <scope>NUCLEOTIDE SEQUENCE</scope>
    <source>
        <strain evidence="14">GVMAG-S-1035085-51</strain>
    </source>
</reference>
<dbReference type="GO" id="GO:0046872">
    <property type="term" value="F:metal ion binding"/>
    <property type="evidence" value="ECO:0007669"/>
    <property type="project" value="UniProtKB-KW"/>
</dbReference>
<dbReference type="SMART" id="SM00484">
    <property type="entry name" value="XPGI"/>
    <property type="match status" value="1"/>
</dbReference>
<dbReference type="Gene3D" id="3.40.50.1010">
    <property type="entry name" value="5'-nuclease"/>
    <property type="match status" value="1"/>
</dbReference>
<evidence type="ECO:0000259" key="13">
    <source>
        <dbReference type="SMART" id="SM00485"/>
    </source>
</evidence>
<dbReference type="PRINTS" id="PR00853">
    <property type="entry name" value="XPGRADSUPER"/>
</dbReference>
<keyword evidence="3" id="KW-0540">Nuclease</keyword>
<dbReference type="GO" id="GO:0017108">
    <property type="term" value="F:5'-flap endonuclease activity"/>
    <property type="evidence" value="ECO:0007669"/>
    <property type="project" value="TreeGrafter"/>
</dbReference>
<dbReference type="GO" id="GO:0003677">
    <property type="term" value="F:DNA binding"/>
    <property type="evidence" value="ECO:0007669"/>
    <property type="project" value="InterPro"/>
</dbReference>
<dbReference type="GO" id="GO:0006260">
    <property type="term" value="P:DNA replication"/>
    <property type="evidence" value="ECO:0007669"/>
    <property type="project" value="UniProtKB-KW"/>
</dbReference>
<evidence type="ECO:0000256" key="8">
    <source>
        <dbReference type="ARBA" id="ARBA00022839"/>
    </source>
</evidence>
<evidence type="ECO:0000256" key="4">
    <source>
        <dbReference type="ARBA" id="ARBA00022723"/>
    </source>
</evidence>
<dbReference type="PANTHER" id="PTHR11081:SF9">
    <property type="entry name" value="FLAP ENDONUCLEASE 1"/>
    <property type="match status" value="1"/>
</dbReference>
<organism evidence="14">
    <name type="scientific">viral metagenome</name>
    <dbReference type="NCBI Taxonomy" id="1070528"/>
    <lineage>
        <taxon>unclassified sequences</taxon>
        <taxon>metagenomes</taxon>
        <taxon>organismal metagenomes</taxon>
    </lineage>
</organism>
<dbReference type="InterPro" id="IPR006085">
    <property type="entry name" value="XPG_DNA_repair_N"/>
</dbReference>
<evidence type="ECO:0000256" key="6">
    <source>
        <dbReference type="ARBA" id="ARBA00022763"/>
    </source>
</evidence>
<dbReference type="Pfam" id="PF00867">
    <property type="entry name" value="XPG_I"/>
    <property type="match status" value="1"/>
</dbReference>
<keyword evidence="9" id="KW-0460">Magnesium</keyword>
<feature type="domain" description="5'-3' exonuclease" evidence="11">
    <location>
        <begin position="28"/>
        <end position="334"/>
    </location>
</feature>
<keyword evidence="10" id="KW-0234">DNA repair</keyword>
<dbReference type="InterPro" id="IPR019974">
    <property type="entry name" value="XPG_CS"/>
</dbReference>
<dbReference type="Gene3D" id="1.10.150.20">
    <property type="entry name" value="5' to 3' exonuclease, C-terminal subdomain"/>
    <property type="match status" value="1"/>
</dbReference>
<sequence length="342" mass="39262">MGIHNLSKVIKTYAPGGIKTLQNEDMTGKVLALDTSNILYQFLIAVKDHIDDFKSPDGHITTHIHAILMKTSNLVKRGIKPIYVFDGAAPSIKQHILDMRKSLKEKAIIKLQDETNEDEQLKLKKRSVYITKEQIKECKELLTLMGIPYVEAPEEADPQCVYLVNKKIADGVGSEDMDILTFGTKKLYRNISSTGKVVEYDLDIILKELEMTHLQFIDMCILLGCDYCPTIEGVGMKRAHDLIIEYGSIEDIIKNSKYKPSPEFLERYPLARKYFRKAPVLAVTKEHLKIKEPKVKELKELLRIKYGYSDKNIHKHINMLKCNNDITIKQCKFHDDEDMFSD</sequence>
<evidence type="ECO:0008006" key="15">
    <source>
        <dbReference type="Google" id="ProtNLM"/>
    </source>
</evidence>
<accession>A0A6C0M177</accession>
<dbReference type="SMART" id="SM00485">
    <property type="entry name" value="XPGN"/>
    <property type="match status" value="1"/>
</dbReference>
<dbReference type="SMART" id="SM00279">
    <property type="entry name" value="HhH2"/>
    <property type="match status" value="1"/>
</dbReference>
<dbReference type="InterPro" id="IPR006086">
    <property type="entry name" value="XPG-I_dom"/>
</dbReference>
<dbReference type="InterPro" id="IPR008918">
    <property type="entry name" value="HhH2"/>
</dbReference>
<keyword evidence="8" id="KW-0269">Exonuclease</keyword>
<proteinExistence type="predicted"/>
<evidence type="ECO:0000256" key="1">
    <source>
        <dbReference type="ARBA" id="ARBA00001946"/>
    </source>
</evidence>
<keyword evidence="6" id="KW-0227">DNA damage</keyword>
<name>A0A6C0M177_9ZZZZ</name>
<feature type="domain" description="XPG N-terminal" evidence="13">
    <location>
        <begin position="1"/>
        <end position="107"/>
    </location>
</feature>
<keyword evidence="2" id="KW-0235">DNA replication</keyword>
<evidence type="ECO:0000256" key="7">
    <source>
        <dbReference type="ARBA" id="ARBA00022801"/>
    </source>
</evidence>
<dbReference type="EMBL" id="MN740611">
    <property type="protein sequence ID" value="QHU35751.1"/>
    <property type="molecule type" value="Genomic_DNA"/>
</dbReference>
<evidence type="ECO:0000256" key="9">
    <source>
        <dbReference type="ARBA" id="ARBA00022842"/>
    </source>
</evidence>
<keyword evidence="4" id="KW-0479">Metal-binding</keyword>
<dbReference type="AlphaFoldDB" id="A0A6C0M177"/>
<dbReference type="PROSITE" id="PS00842">
    <property type="entry name" value="XPG_2"/>
    <property type="match status" value="1"/>
</dbReference>
<dbReference type="PANTHER" id="PTHR11081">
    <property type="entry name" value="FLAP ENDONUCLEASE FAMILY MEMBER"/>
    <property type="match status" value="1"/>
</dbReference>
<dbReference type="SMART" id="SM00475">
    <property type="entry name" value="53EXOc"/>
    <property type="match status" value="1"/>
</dbReference>
<dbReference type="InterPro" id="IPR002421">
    <property type="entry name" value="5-3_exonuclease"/>
</dbReference>
<evidence type="ECO:0000256" key="2">
    <source>
        <dbReference type="ARBA" id="ARBA00022705"/>
    </source>
</evidence>
<evidence type="ECO:0000256" key="10">
    <source>
        <dbReference type="ARBA" id="ARBA00023204"/>
    </source>
</evidence>
<feature type="domain" description="XPG-I" evidence="12">
    <location>
        <begin position="143"/>
        <end position="211"/>
    </location>
</feature>
<evidence type="ECO:0000256" key="5">
    <source>
        <dbReference type="ARBA" id="ARBA00022759"/>
    </source>
</evidence>
<dbReference type="GO" id="GO:0008409">
    <property type="term" value="F:5'-3' exonuclease activity"/>
    <property type="evidence" value="ECO:0007669"/>
    <property type="project" value="InterPro"/>
</dbReference>
<protein>
    <recommendedName>
        <fullName evidence="15">XPG N-terminal domain-containing protein</fullName>
    </recommendedName>
</protein>
<evidence type="ECO:0000259" key="12">
    <source>
        <dbReference type="SMART" id="SM00484"/>
    </source>
</evidence>
<comment type="cofactor">
    <cofactor evidence="1">
        <name>Mg(2+)</name>
        <dbReference type="ChEBI" id="CHEBI:18420"/>
    </cofactor>
</comment>
<evidence type="ECO:0000259" key="11">
    <source>
        <dbReference type="SMART" id="SM00475"/>
    </source>
</evidence>
<dbReference type="GO" id="GO:0006281">
    <property type="term" value="P:DNA repair"/>
    <property type="evidence" value="ECO:0007669"/>
    <property type="project" value="UniProtKB-KW"/>
</dbReference>
<evidence type="ECO:0000313" key="14">
    <source>
        <dbReference type="EMBL" id="QHU35751.1"/>
    </source>
</evidence>
<keyword evidence="5" id="KW-0255">Endonuclease</keyword>
<dbReference type="FunFam" id="3.40.50.1010:FF:000016">
    <property type="entry name" value="Flap endonuclease 1"/>
    <property type="match status" value="1"/>
</dbReference>
<dbReference type="CDD" id="cd09901">
    <property type="entry name" value="H3TH_FEN1-like"/>
    <property type="match status" value="1"/>
</dbReference>